<dbReference type="Pfam" id="PF13304">
    <property type="entry name" value="AAA_21"/>
    <property type="match status" value="1"/>
</dbReference>
<dbReference type="Gene3D" id="3.40.50.300">
    <property type="entry name" value="P-loop containing nucleotide triphosphate hydrolases"/>
    <property type="match status" value="2"/>
</dbReference>
<evidence type="ECO:0000313" key="5">
    <source>
        <dbReference type="Proteomes" id="UP000325787"/>
    </source>
</evidence>
<sequence>MKVRRVSIQNFRGVASGTVLLDSHSLLVGGNAVGKSTVCEALDLVLGMERLHRRPVIDEYDFHQARYRAGAAAEGAEPFPEVRVEVVLTELSQEARRRFRSNLRPWSAANDDFAPPVADDVAELVDGEWCLPVVFIGRFNEAEDDFEGNTFFAHPQRVEGTYDERELGGGLAVFRRDDKRYCGFLYLRPNRTGNRALSFGRGSLIDTIVRLESDQAGSLWTNALDTLGDIDLADTTTGFTEIRDQLLSRVRKFLAVPDERDAIGVRPSDLTREHLREVLRMFIATQPGTYPVPFNRLSTGALNVLVFALLTYIADLRGPGSVIFAMEEPEIALPPHTQRRLVDFVTTTMGQTIVTSHSPYVIERFDPNKIVVLTRADGLLTSSTIDLGNDVKPRKYREQRRQFAEAVLARAVLVVEGGTEVATYLAVADALDADPDTDYQHPDVAGLCLFDAGGDSRVPLYGPIFTAMGKTVFGTHDTPNAPLTPQQAACAQSFAIHLVIDHAGIEDLLVSEVSPDVLRRFLTNVRTRSDYPQQCGVLAEPAADDAAVDLARRVLKAKKGAESYCPLLIAECGRDELPATPVKFLMDIHTVLSTASAEADQAAEPARDESDMGESTMDRSPEAGDSAT</sequence>
<evidence type="ECO:0000313" key="4">
    <source>
        <dbReference type="EMBL" id="QFZ20602.1"/>
    </source>
</evidence>
<name>A0A5Q0H4D4_SACSY</name>
<feature type="compositionally biased region" description="Basic and acidic residues" evidence="1">
    <location>
        <begin position="605"/>
        <end position="622"/>
    </location>
</feature>
<dbReference type="PANTHER" id="PTHR43581">
    <property type="entry name" value="ATP/GTP PHOSPHATASE"/>
    <property type="match status" value="1"/>
</dbReference>
<dbReference type="InterPro" id="IPR003959">
    <property type="entry name" value="ATPase_AAA_core"/>
</dbReference>
<dbReference type="InterPro" id="IPR041685">
    <property type="entry name" value="AAA_GajA/Old/RecF-like"/>
</dbReference>
<dbReference type="Proteomes" id="UP000325787">
    <property type="component" value="Chromosome"/>
</dbReference>
<dbReference type="SUPFAM" id="SSF52540">
    <property type="entry name" value="P-loop containing nucleoside triphosphate hydrolases"/>
    <property type="match status" value="1"/>
</dbReference>
<dbReference type="GO" id="GO:0016887">
    <property type="term" value="F:ATP hydrolysis activity"/>
    <property type="evidence" value="ECO:0007669"/>
    <property type="project" value="InterPro"/>
</dbReference>
<evidence type="ECO:0000259" key="3">
    <source>
        <dbReference type="Pfam" id="PF13304"/>
    </source>
</evidence>
<gene>
    <name evidence="4" type="ORF">EKG83_27195</name>
</gene>
<evidence type="ECO:0000256" key="1">
    <source>
        <dbReference type="SAM" id="MobiDB-lite"/>
    </source>
</evidence>
<dbReference type="Pfam" id="PF13175">
    <property type="entry name" value="AAA_15"/>
    <property type="match status" value="1"/>
</dbReference>
<keyword evidence="5" id="KW-1185">Reference proteome</keyword>
<dbReference type="EMBL" id="CP034550">
    <property type="protein sequence ID" value="QFZ20602.1"/>
    <property type="molecule type" value="Genomic_DNA"/>
</dbReference>
<proteinExistence type="predicted"/>
<feature type="domain" description="ATPase AAA-type core" evidence="3">
    <location>
        <begin position="226"/>
        <end position="363"/>
    </location>
</feature>
<feature type="domain" description="Endonuclease GajA/Old nuclease/RecF-like AAA" evidence="2">
    <location>
        <begin position="1"/>
        <end position="49"/>
    </location>
</feature>
<dbReference type="OrthoDB" id="3237462at2"/>
<dbReference type="GO" id="GO:0005524">
    <property type="term" value="F:ATP binding"/>
    <property type="evidence" value="ECO:0007669"/>
    <property type="project" value="InterPro"/>
</dbReference>
<reference evidence="5" key="1">
    <citation type="journal article" date="2021" name="Curr. Microbiol.">
        <title>Complete genome of nocamycin-producing strain Saccharothrix syringae NRRL B-16468 reveals the biosynthetic potential for secondary metabolites.</title>
        <authorList>
            <person name="Mo X."/>
            <person name="Yang S."/>
        </authorList>
    </citation>
    <scope>NUCLEOTIDE SEQUENCE [LARGE SCALE GENOMIC DNA]</scope>
    <source>
        <strain evidence="5">ATCC 51364 / DSM 43886 / JCM 6844 / KCTC 9398 / NBRC 14523 / NRRL B-16468 / INA 2240</strain>
    </source>
</reference>
<dbReference type="InterPro" id="IPR027417">
    <property type="entry name" value="P-loop_NTPase"/>
</dbReference>
<dbReference type="PANTHER" id="PTHR43581:SF4">
    <property type="entry name" value="ATP_GTP PHOSPHATASE"/>
    <property type="match status" value="1"/>
</dbReference>
<dbReference type="InterPro" id="IPR051396">
    <property type="entry name" value="Bact_Antivir_Def_Nuclease"/>
</dbReference>
<dbReference type="AlphaFoldDB" id="A0A5Q0H4D4"/>
<protein>
    <submittedName>
        <fullName evidence="4">DUF2813 domain-containing protein</fullName>
    </submittedName>
</protein>
<accession>A0A5Q0H4D4</accession>
<evidence type="ECO:0000259" key="2">
    <source>
        <dbReference type="Pfam" id="PF13175"/>
    </source>
</evidence>
<dbReference type="KEGG" id="ssyi:EKG83_27195"/>
<organism evidence="4 5">
    <name type="scientific">Saccharothrix syringae</name>
    <name type="common">Nocardiopsis syringae</name>
    <dbReference type="NCBI Taxonomy" id="103733"/>
    <lineage>
        <taxon>Bacteria</taxon>
        <taxon>Bacillati</taxon>
        <taxon>Actinomycetota</taxon>
        <taxon>Actinomycetes</taxon>
        <taxon>Pseudonocardiales</taxon>
        <taxon>Pseudonocardiaceae</taxon>
        <taxon>Saccharothrix</taxon>
    </lineage>
</organism>
<feature type="region of interest" description="Disordered" evidence="1">
    <location>
        <begin position="596"/>
        <end position="628"/>
    </location>
</feature>